<name>A0ACB8SNW5_9AGAM</name>
<comment type="caution">
    <text evidence="1">The sequence shown here is derived from an EMBL/GenBank/DDBJ whole genome shotgun (WGS) entry which is preliminary data.</text>
</comment>
<protein>
    <submittedName>
        <fullName evidence="1">Kinase-like protein</fullName>
    </submittedName>
</protein>
<keyword evidence="2" id="KW-1185">Reference proteome</keyword>
<sequence>MIPPPPPGIVFDFDGLDLSNLQSIRSPQLLNKLLIARKIGYVDYMNATLALRSSPVTTTESQSVQVLFPESSDPIISPLSVLQLLRSPIGRSSDSTASLQIHRISDSMLVKVGPYVDIAEARTMMFVRERTEIPVPTVHLVFVSEGKTYIVMDYISGGDLQHRWPTLQPAERDSVLRQVSKYLHDLRGITPPSQTPGPIGGGICRGRWFSSGGAGPFQSHAQLVAWWNKSHSAHSADREPSGNTLSADQSLVFTHCDFLPRNLILNSGTVWVVDWELAGWYPPYLEYACIAQDSGDWEYVTPEDWAAAVLPLFPDYKRESDALRRLCGSLN</sequence>
<reference evidence="1" key="2">
    <citation type="journal article" date="2022" name="New Phytol.">
        <title>Evolutionary transition to the ectomycorrhizal habit in the genomes of a hyperdiverse lineage of mushroom-forming fungi.</title>
        <authorList>
            <person name="Looney B."/>
            <person name="Miyauchi S."/>
            <person name="Morin E."/>
            <person name="Drula E."/>
            <person name="Courty P.E."/>
            <person name="Kohler A."/>
            <person name="Kuo A."/>
            <person name="LaButti K."/>
            <person name="Pangilinan J."/>
            <person name="Lipzen A."/>
            <person name="Riley R."/>
            <person name="Andreopoulos W."/>
            <person name="He G."/>
            <person name="Johnson J."/>
            <person name="Nolan M."/>
            <person name="Tritt A."/>
            <person name="Barry K.W."/>
            <person name="Grigoriev I.V."/>
            <person name="Nagy L.G."/>
            <person name="Hibbett D."/>
            <person name="Henrissat B."/>
            <person name="Matheny P.B."/>
            <person name="Labbe J."/>
            <person name="Martin F.M."/>
        </authorList>
    </citation>
    <scope>NUCLEOTIDE SEQUENCE</scope>
    <source>
        <strain evidence="1">HHB10654</strain>
    </source>
</reference>
<dbReference type="EMBL" id="MU277242">
    <property type="protein sequence ID" value="KAI0057790.1"/>
    <property type="molecule type" value="Genomic_DNA"/>
</dbReference>
<reference evidence="1" key="1">
    <citation type="submission" date="2021-03" db="EMBL/GenBank/DDBJ databases">
        <authorList>
            <consortium name="DOE Joint Genome Institute"/>
            <person name="Ahrendt S."/>
            <person name="Looney B.P."/>
            <person name="Miyauchi S."/>
            <person name="Morin E."/>
            <person name="Drula E."/>
            <person name="Courty P.E."/>
            <person name="Chicoki N."/>
            <person name="Fauchery L."/>
            <person name="Kohler A."/>
            <person name="Kuo A."/>
            <person name="Labutti K."/>
            <person name="Pangilinan J."/>
            <person name="Lipzen A."/>
            <person name="Riley R."/>
            <person name="Andreopoulos W."/>
            <person name="He G."/>
            <person name="Johnson J."/>
            <person name="Barry K.W."/>
            <person name="Grigoriev I.V."/>
            <person name="Nagy L."/>
            <person name="Hibbett D."/>
            <person name="Henrissat B."/>
            <person name="Matheny P.B."/>
            <person name="Labbe J."/>
            <person name="Martin F."/>
        </authorList>
    </citation>
    <scope>NUCLEOTIDE SEQUENCE</scope>
    <source>
        <strain evidence="1">HHB10654</strain>
    </source>
</reference>
<accession>A0ACB8SNW5</accession>
<evidence type="ECO:0000313" key="1">
    <source>
        <dbReference type="EMBL" id="KAI0057790.1"/>
    </source>
</evidence>
<proteinExistence type="predicted"/>
<organism evidence="1 2">
    <name type="scientific">Artomyces pyxidatus</name>
    <dbReference type="NCBI Taxonomy" id="48021"/>
    <lineage>
        <taxon>Eukaryota</taxon>
        <taxon>Fungi</taxon>
        <taxon>Dikarya</taxon>
        <taxon>Basidiomycota</taxon>
        <taxon>Agaricomycotina</taxon>
        <taxon>Agaricomycetes</taxon>
        <taxon>Russulales</taxon>
        <taxon>Auriscalpiaceae</taxon>
        <taxon>Artomyces</taxon>
    </lineage>
</organism>
<gene>
    <name evidence="1" type="ORF">BV25DRAFT_1830704</name>
</gene>
<dbReference type="Proteomes" id="UP000814140">
    <property type="component" value="Unassembled WGS sequence"/>
</dbReference>
<evidence type="ECO:0000313" key="2">
    <source>
        <dbReference type="Proteomes" id="UP000814140"/>
    </source>
</evidence>